<dbReference type="OrthoDB" id="5694214at2"/>
<comment type="caution">
    <text evidence="9">The sequence shown here is derived from an EMBL/GenBank/DDBJ whole genome shotgun (WGS) entry which is preliminary data.</text>
</comment>
<dbReference type="Gene3D" id="1.25.40.390">
    <property type="match status" value="1"/>
</dbReference>
<dbReference type="Proteomes" id="UP000293874">
    <property type="component" value="Unassembled WGS sequence"/>
</dbReference>
<name>A0A4Q7N2Y8_9BACT</name>
<evidence type="ECO:0000313" key="10">
    <source>
        <dbReference type="Proteomes" id="UP000293874"/>
    </source>
</evidence>
<feature type="signal peptide" evidence="6">
    <location>
        <begin position="1"/>
        <end position="19"/>
    </location>
</feature>
<dbReference type="AlphaFoldDB" id="A0A4Q7N2Y8"/>
<comment type="similarity">
    <text evidence="2">Belongs to the SusD family.</text>
</comment>
<dbReference type="SUPFAM" id="SSF48452">
    <property type="entry name" value="TPR-like"/>
    <property type="match status" value="1"/>
</dbReference>
<keyword evidence="10" id="KW-1185">Reference proteome</keyword>
<feature type="chain" id="PRO_5020829902" evidence="6">
    <location>
        <begin position="20"/>
        <end position="552"/>
    </location>
</feature>
<evidence type="ECO:0000259" key="7">
    <source>
        <dbReference type="Pfam" id="PF07980"/>
    </source>
</evidence>
<feature type="domain" description="RagB/SusD" evidence="7">
    <location>
        <begin position="267"/>
        <end position="550"/>
    </location>
</feature>
<dbReference type="GO" id="GO:0009279">
    <property type="term" value="C:cell outer membrane"/>
    <property type="evidence" value="ECO:0007669"/>
    <property type="project" value="UniProtKB-SubCell"/>
</dbReference>
<reference evidence="9 10" key="1">
    <citation type="submission" date="2019-02" db="EMBL/GenBank/DDBJ databases">
        <title>Genomic Encyclopedia of Type Strains, Phase IV (KMG-IV): sequencing the most valuable type-strain genomes for metagenomic binning, comparative biology and taxonomic classification.</title>
        <authorList>
            <person name="Goeker M."/>
        </authorList>
    </citation>
    <scope>NUCLEOTIDE SEQUENCE [LARGE SCALE GENOMIC DNA]</scope>
    <source>
        <strain evidence="9 10">DSM 18116</strain>
    </source>
</reference>
<dbReference type="RefSeq" id="WP_130539057.1">
    <property type="nucleotide sequence ID" value="NZ_CP042431.1"/>
</dbReference>
<dbReference type="InterPro" id="IPR011990">
    <property type="entry name" value="TPR-like_helical_dom_sf"/>
</dbReference>
<sequence length="552" mass="62944">MKKLFLVPVLAVAMLLTMAGCNKILDTDNPSHTTDELYNSKAGLDRLLTDIYSKLRDHYNEGKIQYWGTDLYMAAEANPDANMFNAYDASFNSTAGVVGGYWNNLYKMVQESNIILTRLKPDWEGVTQADYNTMVAEAKFLRTLSYFYLTETFGKVPLIKEEQLQPITEVTQEPEANLYSFMIAELESIKNVLPVKSSARGRINNAAVLQLLGKIHLTRAYKPFKVATDFNKAASYFDLIIDDAGKPYELLPNFASVFDENNQNNREVIFAIQYASDRNYNGNGNPLQKMFGFCLTCFYPDMFIEVQKDYSYMQREFWINPKSHELYADPSIDSRYDATFERSFFINDPSNADFGKLGLYFPVWNDNSGDNKGAKEFISFKTNDGKYRWYPQVAAYPDLANGSDRMPIVKKFKDTKILWQGGGSREAVVYRLADTYLLSAEAHLGDGNPGKALQRVNDIRRRAAVNDAAKPLMTFSSVSLDIILDERGREMMGEYDRWFDLKRTGRLIDRVLAWNPQAIAADNLNENHLVRPIPQDEINKLKGLDQNPGYIK</sequence>
<dbReference type="InterPro" id="IPR033985">
    <property type="entry name" value="SusD-like_N"/>
</dbReference>
<feature type="domain" description="SusD-like N-terminal" evidence="8">
    <location>
        <begin position="25"/>
        <end position="217"/>
    </location>
</feature>
<accession>A0A4Q7N2Y8</accession>
<evidence type="ECO:0000256" key="6">
    <source>
        <dbReference type="SAM" id="SignalP"/>
    </source>
</evidence>
<organism evidence="9 10">
    <name type="scientific">Pseudobacter ginsenosidimutans</name>
    <dbReference type="NCBI Taxonomy" id="661488"/>
    <lineage>
        <taxon>Bacteria</taxon>
        <taxon>Pseudomonadati</taxon>
        <taxon>Bacteroidota</taxon>
        <taxon>Chitinophagia</taxon>
        <taxon>Chitinophagales</taxon>
        <taxon>Chitinophagaceae</taxon>
        <taxon>Pseudobacter</taxon>
    </lineage>
</organism>
<evidence type="ECO:0000259" key="8">
    <source>
        <dbReference type="Pfam" id="PF14322"/>
    </source>
</evidence>
<evidence type="ECO:0000256" key="5">
    <source>
        <dbReference type="ARBA" id="ARBA00023237"/>
    </source>
</evidence>
<dbReference type="Pfam" id="PF07980">
    <property type="entry name" value="SusD_RagB"/>
    <property type="match status" value="1"/>
</dbReference>
<dbReference type="PROSITE" id="PS51257">
    <property type="entry name" value="PROKAR_LIPOPROTEIN"/>
    <property type="match status" value="1"/>
</dbReference>
<evidence type="ECO:0000256" key="3">
    <source>
        <dbReference type="ARBA" id="ARBA00022729"/>
    </source>
</evidence>
<evidence type="ECO:0000256" key="4">
    <source>
        <dbReference type="ARBA" id="ARBA00023136"/>
    </source>
</evidence>
<dbReference type="Pfam" id="PF14322">
    <property type="entry name" value="SusD-like_3"/>
    <property type="match status" value="1"/>
</dbReference>
<dbReference type="InterPro" id="IPR012944">
    <property type="entry name" value="SusD_RagB_dom"/>
</dbReference>
<keyword evidence="4" id="KW-0472">Membrane</keyword>
<proteinExistence type="inferred from homology"/>
<protein>
    <submittedName>
        <fullName evidence="9">Putative outer membrane starch-binding protein</fullName>
    </submittedName>
</protein>
<dbReference type="EMBL" id="SGXA01000001">
    <property type="protein sequence ID" value="RZS74605.1"/>
    <property type="molecule type" value="Genomic_DNA"/>
</dbReference>
<keyword evidence="3 6" id="KW-0732">Signal</keyword>
<evidence type="ECO:0000313" key="9">
    <source>
        <dbReference type="EMBL" id="RZS74605.1"/>
    </source>
</evidence>
<gene>
    <name evidence="9" type="ORF">EV199_0454</name>
</gene>
<evidence type="ECO:0000256" key="1">
    <source>
        <dbReference type="ARBA" id="ARBA00004442"/>
    </source>
</evidence>
<evidence type="ECO:0000256" key="2">
    <source>
        <dbReference type="ARBA" id="ARBA00006275"/>
    </source>
</evidence>
<comment type="subcellular location">
    <subcellularLocation>
        <location evidence="1">Cell outer membrane</location>
    </subcellularLocation>
</comment>
<keyword evidence="5" id="KW-0998">Cell outer membrane</keyword>